<dbReference type="InterPro" id="IPR018356">
    <property type="entry name" value="Tscrpt_reg_HTH_DeoR_CS"/>
</dbReference>
<dbReference type="OrthoDB" id="3483912at2"/>
<sequence length="326" mass="35174">MLETSVRLLRLLSLLQVRREWSGAELADRLEVSTRTVRNDIERLRIMGYEVDSATGPAGGYRLGAGSTLPPLLLDDDEAVAVVLGLRAAAAGSVTGIEETSLRALAKLERTLPSRLRHRVDALRSATASAASVGARVDASTLTEVAAAAHRHEQLRFDYAGHDGASSVRTVEPHQLVYTGRRWYLLAWDVDRGDWRTFRADRIRPRIPTGPRFAPREPPGGDAVAHVLRGVGSQAYRHQARVRLDAPIDAVTDKITAMGGLVTVLDDGSCLLQTGGDSWHDLAGYLGSLGVGFEVLDPPELRTHLRDLSERYAAAAAHASGDAEAG</sequence>
<dbReference type="PROSITE" id="PS52050">
    <property type="entry name" value="WYL"/>
    <property type="match status" value="1"/>
</dbReference>
<organism evidence="7 8">
    <name type="scientific">Jiangella asiatica</name>
    <dbReference type="NCBI Taxonomy" id="2530372"/>
    <lineage>
        <taxon>Bacteria</taxon>
        <taxon>Bacillati</taxon>
        <taxon>Actinomycetota</taxon>
        <taxon>Actinomycetes</taxon>
        <taxon>Jiangellales</taxon>
        <taxon>Jiangellaceae</taxon>
        <taxon>Jiangella</taxon>
    </lineage>
</organism>
<dbReference type="AlphaFoldDB" id="A0A4R5D7D9"/>
<dbReference type="Gene3D" id="1.10.10.10">
    <property type="entry name" value="Winged helix-like DNA-binding domain superfamily/Winged helix DNA-binding domain"/>
    <property type="match status" value="1"/>
</dbReference>
<keyword evidence="1" id="KW-0805">Transcription regulation</keyword>
<dbReference type="Pfam" id="PF08279">
    <property type="entry name" value="HTH_11"/>
    <property type="match status" value="1"/>
</dbReference>
<dbReference type="PANTHER" id="PTHR34580:SF3">
    <property type="entry name" value="PROTEIN PAFB"/>
    <property type="match status" value="1"/>
</dbReference>
<evidence type="ECO:0000256" key="3">
    <source>
        <dbReference type="ARBA" id="ARBA00023163"/>
    </source>
</evidence>
<dbReference type="PIRSF" id="PIRSF016838">
    <property type="entry name" value="PafC"/>
    <property type="match status" value="1"/>
</dbReference>
<evidence type="ECO:0000259" key="4">
    <source>
        <dbReference type="Pfam" id="PF08279"/>
    </source>
</evidence>
<dbReference type="InterPro" id="IPR028349">
    <property type="entry name" value="PafC-like"/>
</dbReference>
<dbReference type="InParanoid" id="A0A4R5D7D9"/>
<proteinExistence type="predicted"/>
<dbReference type="InterPro" id="IPR013196">
    <property type="entry name" value="HTH_11"/>
</dbReference>
<gene>
    <name evidence="7" type="ORF">E1269_13980</name>
</gene>
<dbReference type="InterPro" id="IPR051534">
    <property type="entry name" value="CBASS_pafABC_assoc_protein"/>
</dbReference>
<protein>
    <submittedName>
        <fullName evidence="7">YafY family transcriptional regulator</fullName>
    </submittedName>
</protein>
<feature type="domain" description="Helix-turn-helix type 11" evidence="4">
    <location>
        <begin position="7"/>
        <end position="62"/>
    </location>
</feature>
<keyword evidence="8" id="KW-1185">Reference proteome</keyword>
<dbReference type="PROSITE" id="PS00894">
    <property type="entry name" value="HTH_DEOR_1"/>
    <property type="match status" value="1"/>
</dbReference>
<evidence type="ECO:0000313" key="7">
    <source>
        <dbReference type="EMBL" id="TDE09432.1"/>
    </source>
</evidence>
<dbReference type="InterPro" id="IPR036390">
    <property type="entry name" value="WH_DNA-bd_sf"/>
</dbReference>
<evidence type="ECO:0000256" key="2">
    <source>
        <dbReference type="ARBA" id="ARBA00023125"/>
    </source>
</evidence>
<evidence type="ECO:0000313" key="8">
    <source>
        <dbReference type="Proteomes" id="UP000294739"/>
    </source>
</evidence>
<dbReference type="Pfam" id="PF13280">
    <property type="entry name" value="WYL"/>
    <property type="match status" value="1"/>
</dbReference>
<dbReference type="SUPFAM" id="SSF46785">
    <property type="entry name" value="Winged helix' DNA-binding domain"/>
    <property type="match status" value="1"/>
</dbReference>
<reference evidence="7 8" key="1">
    <citation type="submission" date="2019-03" db="EMBL/GenBank/DDBJ databases">
        <title>Draft genome sequences of novel Actinobacteria.</title>
        <authorList>
            <person name="Sahin N."/>
            <person name="Ay H."/>
            <person name="Saygin H."/>
        </authorList>
    </citation>
    <scope>NUCLEOTIDE SEQUENCE [LARGE SCALE GENOMIC DNA]</scope>
    <source>
        <strain evidence="7 8">5K138</strain>
    </source>
</reference>
<dbReference type="Proteomes" id="UP000294739">
    <property type="component" value="Unassembled WGS sequence"/>
</dbReference>
<dbReference type="GO" id="GO:0003677">
    <property type="term" value="F:DNA binding"/>
    <property type="evidence" value="ECO:0007669"/>
    <property type="project" value="UniProtKB-KW"/>
</dbReference>
<dbReference type="RefSeq" id="WP_131895476.1">
    <property type="nucleotide sequence ID" value="NZ_SMKZ01000018.1"/>
</dbReference>
<keyword evidence="3" id="KW-0804">Transcription</keyword>
<accession>A0A4R5D7D9</accession>
<feature type="domain" description="WCX" evidence="6">
    <location>
        <begin position="237"/>
        <end position="312"/>
    </location>
</feature>
<evidence type="ECO:0000256" key="1">
    <source>
        <dbReference type="ARBA" id="ARBA00023015"/>
    </source>
</evidence>
<feature type="domain" description="WYL" evidence="5">
    <location>
        <begin position="141"/>
        <end position="204"/>
    </location>
</feature>
<comment type="caution">
    <text evidence="7">The sequence shown here is derived from an EMBL/GenBank/DDBJ whole genome shotgun (WGS) entry which is preliminary data.</text>
</comment>
<dbReference type="InterPro" id="IPR036388">
    <property type="entry name" value="WH-like_DNA-bd_sf"/>
</dbReference>
<dbReference type="PANTHER" id="PTHR34580">
    <property type="match status" value="1"/>
</dbReference>
<evidence type="ECO:0000259" key="5">
    <source>
        <dbReference type="Pfam" id="PF13280"/>
    </source>
</evidence>
<name>A0A4R5D7D9_9ACTN</name>
<dbReference type="InterPro" id="IPR057727">
    <property type="entry name" value="WCX_dom"/>
</dbReference>
<dbReference type="InterPro" id="IPR026881">
    <property type="entry name" value="WYL_dom"/>
</dbReference>
<evidence type="ECO:0000259" key="6">
    <source>
        <dbReference type="Pfam" id="PF25583"/>
    </source>
</evidence>
<keyword evidence="2" id="KW-0238">DNA-binding</keyword>
<dbReference type="EMBL" id="SMKZ01000018">
    <property type="protein sequence ID" value="TDE09432.1"/>
    <property type="molecule type" value="Genomic_DNA"/>
</dbReference>
<dbReference type="Pfam" id="PF25583">
    <property type="entry name" value="WCX"/>
    <property type="match status" value="1"/>
</dbReference>
<dbReference type="GO" id="GO:0003700">
    <property type="term" value="F:DNA-binding transcription factor activity"/>
    <property type="evidence" value="ECO:0007669"/>
    <property type="project" value="InterPro"/>
</dbReference>